<proteinExistence type="predicted"/>
<protein>
    <submittedName>
        <fullName evidence="2">Uncharacterized protein</fullName>
    </submittedName>
</protein>
<evidence type="ECO:0000313" key="2">
    <source>
        <dbReference type="EMBL" id="MXN63602.1"/>
    </source>
</evidence>
<name>A0A7X3S610_9HYPH</name>
<comment type="caution">
    <text evidence="2">The sequence shown here is derived from an EMBL/GenBank/DDBJ whole genome shotgun (WGS) entry which is preliminary data.</text>
</comment>
<keyword evidence="1" id="KW-1133">Transmembrane helix</keyword>
<dbReference type="EMBL" id="WUMV01000001">
    <property type="protein sequence ID" value="MXN63602.1"/>
    <property type="molecule type" value="Genomic_DNA"/>
</dbReference>
<keyword evidence="1" id="KW-0812">Transmembrane</keyword>
<gene>
    <name evidence="2" type="ORF">GR183_01690</name>
</gene>
<sequence length="136" mass="15116">MCDTHENDEITMPPRNWWLTRLVLVIAAIAVMTATNWGVTTPGKLVSDLCGGVGSFFLLMGAWRSISVREELCRLSLIASDDELIQAQTADFFRQKNAEMLDMLRAEWRWYIDGVSLLVASFGITAGAGLRMLFAG</sequence>
<dbReference type="Proteomes" id="UP000433101">
    <property type="component" value="Unassembled WGS sequence"/>
</dbReference>
<feature type="transmembrane region" description="Helical" evidence="1">
    <location>
        <begin position="45"/>
        <end position="66"/>
    </location>
</feature>
<reference evidence="2 3" key="1">
    <citation type="submission" date="2019-12" db="EMBL/GenBank/DDBJ databases">
        <authorList>
            <person name="Li M."/>
        </authorList>
    </citation>
    <scope>NUCLEOTIDE SEQUENCE [LARGE SCALE GENOMIC DNA]</scope>
    <source>
        <strain evidence="2 3">GBMRC 2046</strain>
    </source>
</reference>
<feature type="transmembrane region" description="Helical" evidence="1">
    <location>
        <begin position="110"/>
        <end position="134"/>
    </location>
</feature>
<evidence type="ECO:0000256" key="1">
    <source>
        <dbReference type="SAM" id="Phobius"/>
    </source>
</evidence>
<accession>A0A7X3S610</accession>
<keyword evidence="1" id="KW-0472">Membrane</keyword>
<keyword evidence="3" id="KW-1185">Reference proteome</keyword>
<dbReference type="AlphaFoldDB" id="A0A7X3S610"/>
<feature type="transmembrane region" description="Helical" evidence="1">
    <location>
        <begin position="18"/>
        <end position="39"/>
    </location>
</feature>
<evidence type="ECO:0000313" key="3">
    <source>
        <dbReference type="Proteomes" id="UP000433101"/>
    </source>
</evidence>
<organism evidence="2 3">
    <name type="scientific">Stappia sediminis</name>
    <dbReference type="NCBI Taxonomy" id="2692190"/>
    <lineage>
        <taxon>Bacteria</taxon>
        <taxon>Pseudomonadati</taxon>
        <taxon>Pseudomonadota</taxon>
        <taxon>Alphaproteobacteria</taxon>
        <taxon>Hyphomicrobiales</taxon>
        <taxon>Stappiaceae</taxon>
        <taxon>Stappia</taxon>
    </lineage>
</organism>
<dbReference type="RefSeq" id="WP_160773844.1">
    <property type="nucleotide sequence ID" value="NZ_WUMV01000001.1"/>
</dbReference>